<dbReference type="GO" id="GO:0017003">
    <property type="term" value="P:protein-heme linkage"/>
    <property type="evidence" value="ECO:0007669"/>
    <property type="project" value="InterPro"/>
</dbReference>
<dbReference type="GO" id="GO:0005886">
    <property type="term" value="C:plasma membrane"/>
    <property type="evidence" value="ECO:0007669"/>
    <property type="project" value="InterPro"/>
</dbReference>
<protein>
    <submittedName>
        <fullName evidence="6">Cytochrome c-type biogenesis protein CcmE</fullName>
    </submittedName>
</protein>
<evidence type="ECO:0000313" key="7">
    <source>
        <dbReference type="Proteomes" id="UP000199400"/>
    </source>
</evidence>
<evidence type="ECO:0000256" key="4">
    <source>
        <dbReference type="ARBA" id="ARBA00023136"/>
    </source>
</evidence>
<dbReference type="Proteomes" id="UP000199400">
    <property type="component" value="Unassembled WGS sequence"/>
</dbReference>
<dbReference type="GO" id="GO:0017004">
    <property type="term" value="P:cytochrome complex assembly"/>
    <property type="evidence" value="ECO:0007669"/>
    <property type="project" value="UniProtKB-KW"/>
</dbReference>
<keyword evidence="3" id="KW-0201">Cytochrome c-type biogenesis</keyword>
<evidence type="ECO:0000256" key="3">
    <source>
        <dbReference type="ARBA" id="ARBA00022748"/>
    </source>
</evidence>
<evidence type="ECO:0000256" key="5">
    <source>
        <dbReference type="SAM" id="MobiDB-lite"/>
    </source>
</evidence>
<dbReference type="InterPro" id="IPR004329">
    <property type="entry name" value="CcmE"/>
</dbReference>
<keyword evidence="4" id="KW-0472">Membrane</keyword>
<dbReference type="InterPro" id="IPR036127">
    <property type="entry name" value="CcmE-like_sf"/>
</dbReference>
<dbReference type="GO" id="GO:0020037">
    <property type="term" value="F:heme binding"/>
    <property type="evidence" value="ECO:0007669"/>
    <property type="project" value="InterPro"/>
</dbReference>
<dbReference type="EMBL" id="FOMX01000005">
    <property type="protein sequence ID" value="SFD83727.1"/>
    <property type="molecule type" value="Genomic_DNA"/>
</dbReference>
<comment type="subcellular location">
    <subcellularLocation>
        <location evidence="1">Membrane</location>
    </subcellularLocation>
</comment>
<organism evidence="6 7">
    <name type="scientific">Nannocystis exedens</name>
    <dbReference type="NCBI Taxonomy" id="54"/>
    <lineage>
        <taxon>Bacteria</taxon>
        <taxon>Pseudomonadati</taxon>
        <taxon>Myxococcota</taxon>
        <taxon>Polyangia</taxon>
        <taxon>Nannocystales</taxon>
        <taxon>Nannocystaceae</taxon>
        <taxon>Nannocystis</taxon>
    </lineage>
</organism>
<evidence type="ECO:0000256" key="1">
    <source>
        <dbReference type="ARBA" id="ARBA00004370"/>
    </source>
</evidence>
<dbReference type="Pfam" id="PF03100">
    <property type="entry name" value="CcmE"/>
    <property type="match status" value="1"/>
</dbReference>
<keyword evidence="2" id="KW-0479">Metal-binding</keyword>
<dbReference type="InterPro" id="IPR012340">
    <property type="entry name" value="NA-bd_OB-fold"/>
</dbReference>
<sequence>MALPVSSKVFIGLFVGGAVFYLVSTSSGEGVLDYIFVDKVVDNPAMYSGRMIKVHGTVVPGTVKQKKGEAGDYTFDIEREGRRLPVHFTSMVPDTFAEGGEVILTGELQDGRFESEEMAAKCPSKYEERPSADPSKSGR</sequence>
<feature type="compositionally biased region" description="Basic and acidic residues" evidence="5">
    <location>
        <begin position="115"/>
        <end position="131"/>
    </location>
</feature>
<feature type="region of interest" description="Disordered" evidence="5">
    <location>
        <begin position="115"/>
        <end position="139"/>
    </location>
</feature>
<name>A0A1I1VL35_9BACT</name>
<evidence type="ECO:0000313" key="6">
    <source>
        <dbReference type="EMBL" id="SFD83727.1"/>
    </source>
</evidence>
<proteinExistence type="predicted"/>
<dbReference type="Gene3D" id="2.40.50.140">
    <property type="entry name" value="Nucleic acid-binding proteins"/>
    <property type="match status" value="1"/>
</dbReference>
<dbReference type="SUPFAM" id="SSF82093">
    <property type="entry name" value="Heme chaperone CcmE"/>
    <property type="match status" value="1"/>
</dbReference>
<evidence type="ECO:0000256" key="2">
    <source>
        <dbReference type="ARBA" id="ARBA00022617"/>
    </source>
</evidence>
<keyword evidence="2" id="KW-0408">Iron</keyword>
<dbReference type="AlphaFoldDB" id="A0A1I1VL35"/>
<keyword evidence="2" id="KW-0349">Heme</keyword>
<reference evidence="7" key="1">
    <citation type="submission" date="2016-10" db="EMBL/GenBank/DDBJ databases">
        <authorList>
            <person name="Varghese N."/>
            <person name="Submissions S."/>
        </authorList>
    </citation>
    <scope>NUCLEOTIDE SEQUENCE [LARGE SCALE GENOMIC DNA]</scope>
    <source>
        <strain evidence="7">ATCC 25963</strain>
    </source>
</reference>
<dbReference type="STRING" id="54.SAMN02745121_01749"/>
<accession>A0A1I1VL35</accession>
<keyword evidence="7" id="KW-1185">Reference proteome</keyword>
<dbReference type="RefSeq" id="WP_096330562.1">
    <property type="nucleotide sequence ID" value="NZ_FOMX01000005.1"/>
</dbReference>
<dbReference type="OrthoDB" id="9794828at2"/>
<gene>
    <name evidence="6" type="ORF">SAMN02745121_01749</name>
</gene>